<protein>
    <submittedName>
        <fullName evidence="1">Uncharacterized protein</fullName>
    </submittedName>
</protein>
<accession>X0VN00</accession>
<organism evidence="1">
    <name type="scientific">marine sediment metagenome</name>
    <dbReference type="NCBI Taxonomy" id="412755"/>
    <lineage>
        <taxon>unclassified sequences</taxon>
        <taxon>metagenomes</taxon>
        <taxon>ecological metagenomes</taxon>
    </lineage>
</organism>
<feature type="non-terminal residue" evidence="1">
    <location>
        <position position="144"/>
    </location>
</feature>
<reference evidence="1" key="1">
    <citation type="journal article" date="2014" name="Front. Microbiol.">
        <title>High frequency of phylogenetically diverse reductive dehalogenase-homologous genes in deep subseafloor sedimentary metagenomes.</title>
        <authorList>
            <person name="Kawai M."/>
            <person name="Futagami T."/>
            <person name="Toyoda A."/>
            <person name="Takaki Y."/>
            <person name="Nishi S."/>
            <person name="Hori S."/>
            <person name="Arai W."/>
            <person name="Tsubouchi T."/>
            <person name="Morono Y."/>
            <person name="Uchiyama I."/>
            <person name="Ito T."/>
            <person name="Fujiyama A."/>
            <person name="Inagaki F."/>
            <person name="Takami H."/>
        </authorList>
    </citation>
    <scope>NUCLEOTIDE SEQUENCE</scope>
    <source>
        <strain evidence="1">Expedition CK06-06</strain>
    </source>
</reference>
<dbReference type="EMBL" id="BARS01034217">
    <property type="protein sequence ID" value="GAG19769.1"/>
    <property type="molecule type" value="Genomic_DNA"/>
</dbReference>
<dbReference type="AlphaFoldDB" id="X0VN00"/>
<evidence type="ECO:0000313" key="1">
    <source>
        <dbReference type="EMBL" id="GAG19769.1"/>
    </source>
</evidence>
<name>X0VN00_9ZZZZ</name>
<comment type="caution">
    <text evidence="1">The sequence shown here is derived from an EMBL/GenBank/DDBJ whole genome shotgun (WGS) entry which is preliminary data.</text>
</comment>
<sequence>MSDVASRRRRTGAAVALAAALVLAGAVLWLGRGGDDPEQGGRPISGRLLVPGEALRVLWRTKIRGEARLEPQLGDFTRYHPVGYSAPVPHVPLPQHPFMAAGGNNMHNDAYISDAYQAPGPRGLSPRVHSRTQGFGGYGTLAFD</sequence>
<gene>
    <name evidence="1" type="ORF">S01H1_52897</name>
</gene>
<proteinExistence type="predicted"/>